<dbReference type="HOGENOM" id="CLU_2696086_0_0_6"/>
<comment type="caution">
    <text evidence="2">The sequence shown here is derived from an EMBL/GenBank/DDBJ whole genome shotgun (WGS) entry which is preliminary data.</text>
</comment>
<name>D4XN52_ACIHA</name>
<sequence>MSNNAAAKMSLSLSFALRCDQSSALLLLRVMAKTAVNFVMKFDKGSTIVCISCLVYVVLANNAGMAEIIIIPL</sequence>
<dbReference type="AlphaFoldDB" id="D4XN52"/>
<keyword evidence="1" id="KW-0812">Transmembrane</keyword>
<evidence type="ECO:0000313" key="3">
    <source>
        <dbReference type="Proteomes" id="UP000003085"/>
    </source>
</evidence>
<accession>D4XN52</accession>
<keyword evidence="1" id="KW-1133">Transmembrane helix</keyword>
<evidence type="ECO:0000256" key="1">
    <source>
        <dbReference type="SAM" id="Phobius"/>
    </source>
</evidence>
<proteinExistence type="predicted"/>
<feature type="transmembrane region" description="Helical" evidence="1">
    <location>
        <begin position="46"/>
        <end position="71"/>
    </location>
</feature>
<gene>
    <name evidence="2" type="ORF">HMP0015_1144</name>
</gene>
<dbReference type="EMBL" id="ADMT01000114">
    <property type="protein sequence ID" value="EFF83357.1"/>
    <property type="molecule type" value="Genomic_DNA"/>
</dbReference>
<protein>
    <submittedName>
        <fullName evidence="2">Uncharacterized protein</fullName>
    </submittedName>
</protein>
<dbReference type="Proteomes" id="UP000003085">
    <property type="component" value="Unassembled WGS sequence"/>
</dbReference>
<organism evidence="2 3">
    <name type="scientific">Acinetobacter haemolyticus ATCC 19194</name>
    <dbReference type="NCBI Taxonomy" id="707232"/>
    <lineage>
        <taxon>Bacteria</taxon>
        <taxon>Pseudomonadati</taxon>
        <taxon>Pseudomonadota</taxon>
        <taxon>Gammaproteobacteria</taxon>
        <taxon>Moraxellales</taxon>
        <taxon>Moraxellaceae</taxon>
        <taxon>Acinetobacter</taxon>
    </lineage>
</organism>
<keyword evidence="1" id="KW-0472">Membrane</keyword>
<evidence type="ECO:0000313" key="2">
    <source>
        <dbReference type="EMBL" id="EFF83357.1"/>
    </source>
</evidence>
<reference evidence="3" key="1">
    <citation type="submission" date="2010-03" db="EMBL/GenBank/DDBJ databases">
        <title>Complete sequence of Mobiluncus curtisii ATCC 43063.</title>
        <authorList>
            <person name="Muzny D."/>
            <person name="Qin X."/>
            <person name="Deng J."/>
            <person name="Jiang H."/>
            <person name="Liu Y."/>
            <person name="Qu J."/>
            <person name="Song X.-Z."/>
            <person name="Zhang L."/>
            <person name="Thornton R."/>
            <person name="Coyle M."/>
            <person name="Francisco L."/>
            <person name="Jackson L."/>
            <person name="Javaid M."/>
            <person name="Korchina V."/>
            <person name="Kovar C."/>
            <person name="Mata R."/>
            <person name="Mathew T."/>
            <person name="Ngo R."/>
            <person name="Nguyen L."/>
            <person name="Nguyen N."/>
            <person name="Okwuonu G."/>
            <person name="Ongeri F."/>
            <person name="Pham C."/>
            <person name="Simmons D."/>
            <person name="Wilczek-Boney K."/>
            <person name="Hale W."/>
            <person name="Jakkamsetti A."/>
            <person name="Pham P."/>
            <person name="Ruth R."/>
            <person name="San Lucas F."/>
            <person name="Warren J."/>
            <person name="Zhang J."/>
            <person name="Zhao Z."/>
            <person name="Zhou C."/>
            <person name="Zhu D."/>
            <person name="Lee S."/>
            <person name="Bess C."/>
            <person name="Blankenburg K."/>
            <person name="Forbes L."/>
            <person name="Fu Q."/>
            <person name="Gubbala S."/>
            <person name="Hirani K."/>
            <person name="Jayaseelan J.C."/>
            <person name="Lara F."/>
            <person name="Munidasa M."/>
            <person name="Palculict T."/>
            <person name="Patil S."/>
            <person name="Pu L.-L."/>
            <person name="Saada N."/>
            <person name="Tang L."/>
            <person name="Weissenberger G."/>
            <person name="Zhu Y."/>
            <person name="Hemphill L."/>
            <person name="Shang Y."/>
            <person name="Youmans B."/>
            <person name="Ayvaz T."/>
            <person name="Ross M."/>
            <person name="Santibanez J."/>
            <person name="Aqrawi P."/>
            <person name="Gross S."/>
            <person name="Joshi V."/>
            <person name="Fowler G."/>
            <person name="Nazareth L."/>
            <person name="Reid J."/>
            <person name="Worley K."/>
            <person name="Petrosino J."/>
            <person name="Highlander S."/>
            <person name="Gibbs R."/>
            <person name="Gibbs R."/>
        </authorList>
    </citation>
    <scope>NUCLEOTIDE SEQUENCE [LARGE SCALE GENOMIC DNA]</scope>
    <source>
        <strain evidence="3">ATCC 19194</strain>
    </source>
</reference>